<gene>
    <name evidence="3" type="ORF">DBRI1063_LOCUS4867</name>
</gene>
<name>A0A7S1YT33_9STRA</name>
<feature type="transmembrane region" description="Helical" evidence="2">
    <location>
        <begin position="209"/>
        <end position="227"/>
    </location>
</feature>
<feature type="transmembrane region" description="Helical" evidence="2">
    <location>
        <begin position="239"/>
        <end position="262"/>
    </location>
</feature>
<feature type="transmembrane region" description="Helical" evidence="2">
    <location>
        <begin position="296"/>
        <end position="315"/>
    </location>
</feature>
<feature type="compositionally biased region" description="Polar residues" evidence="1">
    <location>
        <begin position="120"/>
        <end position="131"/>
    </location>
</feature>
<dbReference type="EMBL" id="HBGN01007658">
    <property type="protein sequence ID" value="CAD9318474.1"/>
    <property type="molecule type" value="Transcribed_RNA"/>
</dbReference>
<sequence length="325" mass="35653">MAPLQKDIRHRQGIIIVLFYALPFCFHLNWQPGMQNRVSMVTAFVSSPATTSAIALLQRKEKSIADCCRGFKMLQNIDVLWESSLSAHHLRSSGGCRASSFLYMASPNNYDDNRIEDNNEGTTSKSEQKQASESFVLDIKQKYQRDLSQDGFGPLLPIAEKIDEATGGWGLGYADLAPETPKTPLGIAFLATNGCYAFAGLALGVQGEFLLGTLTEIAGAVSFWYHYSQLEFGKDRSEVRLALLTDYITAGAALITGGVYMANMGIQSVPFEAVVAGSLAVLFLSLSWVWEFGAPYLFWHSLWHVMSAYTGYIVGQAHISGSLTM</sequence>
<feature type="region of interest" description="Disordered" evidence="1">
    <location>
        <begin position="112"/>
        <end position="131"/>
    </location>
</feature>
<feature type="transmembrane region" description="Helical" evidence="2">
    <location>
        <begin position="36"/>
        <end position="57"/>
    </location>
</feature>
<evidence type="ECO:0000256" key="2">
    <source>
        <dbReference type="SAM" id="Phobius"/>
    </source>
</evidence>
<dbReference type="AlphaFoldDB" id="A0A7S1YT33"/>
<keyword evidence="2" id="KW-1133">Transmembrane helix</keyword>
<keyword evidence="2" id="KW-0472">Membrane</keyword>
<feature type="transmembrane region" description="Helical" evidence="2">
    <location>
        <begin position="269"/>
        <end position="290"/>
    </location>
</feature>
<evidence type="ECO:0000313" key="3">
    <source>
        <dbReference type="EMBL" id="CAD9318474.1"/>
    </source>
</evidence>
<proteinExistence type="predicted"/>
<accession>A0A7S1YT33</accession>
<organism evidence="3">
    <name type="scientific">Ditylum brightwellii</name>
    <dbReference type="NCBI Taxonomy" id="49249"/>
    <lineage>
        <taxon>Eukaryota</taxon>
        <taxon>Sar</taxon>
        <taxon>Stramenopiles</taxon>
        <taxon>Ochrophyta</taxon>
        <taxon>Bacillariophyta</taxon>
        <taxon>Mediophyceae</taxon>
        <taxon>Lithodesmiophycidae</taxon>
        <taxon>Lithodesmiales</taxon>
        <taxon>Lithodesmiaceae</taxon>
        <taxon>Ditylum</taxon>
    </lineage>
</organism>
<keyword evidence="2" id="KW-0812">Transmembrane</keyword>
<evidence type="ECO:0000256" key="1">
    <source>
        <dbReference type="SAM" id="MobiDB-lite"/>
    </source>
</evidence>
<protein>
    <submittedName>
        <fullName evidence="3">Uncharacterized protein</fullName>
    </submittedName>
</protein>
<feature type="transmembrane region" description="Helical" evidence="2">
    <location>
        <begin position="12"/>
        <end position="30"/>
    </location>
</feature>
<reference evidence="3" key="1">
    <citation type="submission" date="2021-01" db="EMBL/GenBank/DDBJ databases">
        <authorList>
            <person name="Corre E."/>
            <person name="Pelletier E."/>
            <person name="Niang G."/>
            <person name="Scheremetjew M."/>
            <person name="Finn R."/>
            <person name="Kale V."/>
            <person name="Holt S."/>
            <person name="Cochrane G."/>
            <person name="Meng A."/>
            <person name="Brown T."/>
            <person name="Cohen L."/>
        </authorList>
    </citation>
    <scope>NUCLEOTIDE SEQUENCE</scope>
    <source>
        <strain evidence="3">Pop2</strain>
    </source>
</reference>